<dbReference type="PANTHER" id="PTHR46637:SF1">
    <property type="entry name" value="BLL5188 PROTEIN"/>
    <property type="match status" value="1"/>
</dbReference>
<dbReference type="InterPro" id="IPR025161">
    <property type="entry name" value="IS402-like_dom"/>
</dbReference>
<dbReference type="Pfam" id="PF13340">
    <property type="entry name" value="DUF4096"/>
    <property type="match status" value="1"/>
</dbReference>
<proteinExistence type="predicted"/>
<evidence type="ECO:0000256" key="1">
    <source>
        <dbReference type="SAM" id="MobiDB-lite"/>
    </source>
</evidence>
<reference evidence="4" key="1">
    <citation type="journal article" date="2019" name="Int. J. Syst. Evol. Microbiol.">
        <title>The Global Catalogue of Microorganisms (GCM) 10K type strain sequencing project: providing services to taxonomists for standard genome sequencing and annotation.</title>
        <authorList>
            <consortium name="The Broad Institute Genomics Platform"/>
            <consortium name="The Broad Institute Genome Sequencing Center for Infectious Disease"/>
            <person name="Wu L."/>
            <person name="Ma J."/>
        </authorList>
    </citation>
    <scope>NUCLEOTIDE SEQUENCE [LARGE SCALE GENOMIC DNA]</scope>
    <source>
        <strain evidence="4">JCM 4805</strain>
    </source>
</reference>
<dbReference type="Proteomes" id="UP001500909">
    <property type="component" value="Unassembled WGS sequence"/>
</dbReference>
<name>A0ABP3J915_9ACTN</name>
<protein>
    <recommendedName>
        <fullName evidence="2">Insertion element IS402-like domain-containing protein</fullName>
    </recommendedName>
</protein>
<evidence type="ECO:0000313" key="4">
    <source>
        <dbReference type="Proteomes" id="UP001500909"/>
    </source>
</evidence>
<dbReference type="InterPro" id="IPR052909">
    <property type="entry name" value="Transposase_6_like"/>
</dbReference>
<evidence type="ECO:0000259" key="2">
    <source>
        <dbReference type="Pfam" id="PF13340"/>
    </source>
</evidence>
<comment type="caution">
    <text evidence="3">The sequence shown here is derived from an EMBL/GenBank/DDBJ whole genome shotgun (WGS) entry which is preliminary data.</text>
</comment>
<dbReference type="EMBL" id="BAAABY010000007">
    <property type="protein sequence ID" value="GAA0446025.1"/>
    <property type="molecule type" value="Genomic_DNA"/>
</dbReference>
<accession>A0ABP3J915</accession>
<sequence length="118" mass="13180">MSTEAAWRDLPERYGPWKTVYERFRRWSADGTWDRLPAHLQQHSDAVGDVDWSMVCVDSTTAGPPACRRRPKNPKKGQDRPGEAIGRSRGGLTTKIHLACDGRGRPRTRPALVAADKG</sequence>
<keyword evidence="4" id="KW-1185">Reference proteome</keyword>
<feature type="domain" description="Insertion element IS402-like" evidence="2">
    <location>
        <begin position="2"/>
        <end position="36"/>
    </location>
</feature>
<organism evidence="3 4">
    <name type="scientific">Streptomyces olivaceiscleroticus</name>
    <dbReference type="NCBI Taxonomy" id="68245"/>
    <lineage>
        <taxon>Bacteria</taxon>
        <taxon>Bacillati</taxon>
        <taxon>Actinomycetota</taxon>
        <taxon>Actinomycetes</taxon>
        <taxon>Kitasatosporales</taxon>
        <taxon>Streptomycetaceae</taxon>
        <taxon>Streptomyces</taxon>
    </lineage>
</organism>
<feature type="region of interest" description="Disordered" evidence="1">
    <location>
        <begin position="61"/>
        <end position="95"/>
    </location>
</feature>
<dbReference type="PANTHER" id="PTHR46637">
    <property type="entry name" value="TIS1421-TRANSPOSASE PROTEIN A"/>
    <property type="match status" value="1"/>
</dbReference>
<evidence type="ECO:0000313" key="3">
    <source>
        <dbReference type="EMBL" id="GAA0446025.1"/>
    </source>
</evidence>
<gene>
    <name evidence="3" type="ORF">GCM10010361_07330</name>
</gene>